<protein>
    <submittedName>
        <fullName evidence="10">Rhomboid family intramembrane serine protease</fullName>
        <ecNumber evidence="10">3.4.21.-</ecNumber>
    </submittedName>
</protein>
<dbReference type="InterPro" id="IPR011990">
    <property type="entry name" value="TPR-like_helical_dom_sf"/>
</dbReference>
<dbReference type="InterPro" id="IPR035952">
    <property type="entry name" value="Rhomboid-like_sf"/>
</dbReference>
<evidence type="ECO:0000313" key="11">
    <source>
        <dbReference type="Proteomes" id="UP001444625"/>
    </source>
</evidence>
<keyword evidence="6 8" id="KW-0472">Membrane</keyword>
<comment type="caution">
    <text evidence="10">The sequence shown here is derived from an EMBL/GenBank/DDBJ whole genome shotgun (WGS) entry which is preliminary data.</text>
</comment>
<dbReference type="SUPFAM" id="SSF48452">
    <property type="entry name" value="TPR-like"/>
    <property type="match status" value="1"/>
</dbReference>
<evidence type="ECO:0000256" key="1">
    <source>
        <dbReference type="ARBA" id="ARBA00004141"/>
    </source>
</evidence>
<keyword evidence="5 8" id="KW-1133">Transmembrane helix</keyword>
<dbReference type="PANTHER" id="PTHR43731:SF14">
    <property type="entry name" value="PRESENILIN-ASSOCIATED RHOMBOID-LIKE PROTEIN, MITOCHONDRIAL"/>
    <property type="match status" value="1"/>
</dbReference>
<dbReference type="RefSeq" id="WP_345823449.1">
    <property type="nucleotide sequence ID" value="NZ_JBDIML010000001.1"/>
</dbReference>
<dbReference type="EC" id="3.4.21.-" evidence="10"/>
<dbReference type="Gene3D" id="1.25.40.10">
    <property type="entry name" value="Tetratricopeptide repeat domain"/>
    <property type="match status" value="1"/>
</dbReference>
<dbReference type="InterPro" id="IPR022764">
    <property type="entry name" value="Peptidase_S54_rhomboid_dom"/>
</dbReference>
<dbReference type="GO" id="GO:0006508">
    <property type="term" value="P:proteolysis"/>
    <property type="evidence" value="ECO:0007669"/>
    <property type="project" value="UniProtKB-KW"/>
</dbReference>
<feature type="transmembrane region" description="Helical" evidence="8">
    <location>
        <begin position="237"/>
        <end position="257"/>
    </location>
</feature>
<dbReference type="EMBL" id="JBDIML010000001">
    <property type="protein sequence ID" value="MEN2765983.1"/>
    <property type="molecule type" value="Genomic_DNA"/>
</dbReference>
<comment type="subcellular location">
    <subcellularLocation>
        <location evidence="1">Membrane</location>
        <topology evidence="1">Multi-pass membrane protein</topology>
    </subcellularLocation>
</comment>
<dbReference type="Pfam" id="PF13181">
    <property type="entry name" value="TPR_8"/>
    <property type="match status" value="2"/>
</dbReference>
<evidence type="ECO:0000256" key="2">
    <source>
        <dbReference type="ARBA" id="ARBA00009045"/>
    </source>
</evidence>
<feature type="transmembrane region" description="Helical" evidence="8">
    <location>
        <begin position="344"/>
        <end position="361"/>
    </location>
</feature>
<dbReference type="GO" id="GO:0008233">
    <property type="term" value="F:peptidase activity"/>
    <property type="evidence" value="ECO:0007669"/>
    <property type="project" value="UniProtKB-KW"/>
</dbReference>
<sequence>MEREEAYVMYSLAHQLSQENGYDVLYINDKVEEVWLEKLEQKKSLIVRISTIGFDWKNHLKKDIAQVFQKTNAMRKMLQGKNIEVHNVYISPHTPVDSWEMLKKPMIIQEKNPIKMMTYYLSGEDFYKEKNRLSENLQVSFQQEAKEILPEEQVEKAIQNAKLELVKKIQHKQKEEEALFTFGKPIFTYLLIGINAILYLLLEINGGSLTNQTLIDFGAKFNPAIVDGEWWRLFTSMFLHIGFLHFASNMLFLYYFGSLAEKMYGSIRFISMYILAGVAASIASFAFVTNISAGASGALYGLFGAFIYFGLFYKRVFYQTIGKNILMVLALNIGLGFFLPQLDVIAHMGGLVAGFIAAGIVHLPKKRKLRTQAIAFIIYVVLVIGIFLFGMEQNPNKASYQTLNINMLLQEERYEEIVEGATKGLANPKGFEALLLFQRSYAYSQLEQIEPAIEDLEQCINVLENPKELPEAYYNLALLYQEVGDDRAEELIRKAYELIPSDLRIEELYKNITGE</sequence>
<dbReference type="Gene3D" id="1.20.1540.10">
    <property type="entry name" value="Rhomboid-like"/>
    <property type="match status" value="1"/>
</dbReference>
<evidence type="ECO:0000256" key="3">
    <source>
        <dbReference type="ARBA" id="ARBA00022692"/>
    </source>
</evidence>
<evidence type="ECO:0000256" key="5">
    <source>
        <dbReference type="ARBA" id="ARBA00022989"/>
    </source>
</evidence>
<dbReference type="SUPFAM" id="SSF144091">
    <property type="entry name" value="Rhomboid-like"/>
    <property type="match status" value="1"/>
</dbReference>
<feature type="transmembrane region" description="Helical" evidence="8">
    <location>
        <begin position="373"/>
        <end position="391"/>
    </location>
</feature>
<name>A0ABU9XCJ5_9BACI</name>
<evidence type="ECO:0000259" key="9">
    <source>
        <dbReference type="Pfam" id="PF01694"/>
    </source>
</evidence>
<keyword evidence="4 10" id="KW-0378">Hydrolase</keyword>
<gene>
    <name evidence="10" type="ORF">ABC228_02200</name>
</gene>
<feature type="domain" description="Peptidase S54 rhomboid" evidence="9">
    <location>
        <begin position="228"/>
        <end position="361"/>
    </location>
</feature>
<dbReference type="Pfam" id="PF01694">
    <property type="entry name" value="Rhomboid"/>
    <property type="match status" value="1"/>
</dbReference>
<dbReference type="SMART" id="SM00028">
    <property type="entry name" value="TPR"/>
    <property type="match status" value="2"/>
</dbReference>
<accession>A0ABU9XCJ5</accession>
<evidence type="ECO:0000256" key="7">
    <source>
        <dbReference type="PROSITE-ProRule" id="PRU00339"/>
    </source>
</evidence>
<keyword evidence="11" id="KW-1185">Reference proteome</keyword>
<dbReference type="PROSITE" id="PS50005">
    <property type="entry name" value="TPR"/>
    <property type="match status" value="1"/>
</dbReference>
<reference evidence="10 11" key="1">
    <citation type="submission" date="2024-05" db="EMBL/GenBank/DDBJ databases">
        <authorList>
            <person name="Haq I."/>
            <person name="Ullah Z."/>
            <person name="Ahmad R."/>
            <person name="Li M."/>
            <person name="Tong Y."/>
        </authorList>
    </citation>
    <scope>NUCLEOTIDE SEQUENCE [LARGE SCALE GENOMIC DNA]</scope>
    <source>
        <strain evidence="10 11">16A2E</strain>
    </source>
</reference>
<comment type="similarity">
    <text evidence="2">Belongs to the peptidase S54 family.</text>
</comment>
<dbReference type="PANTHER" id="PTHR43731">
    <property type="entry name" value="RHOMBOID PROTEASE"/>
    <property type="match status" value="1"/>
</dbReference>
<keyword evidence="10" id="KW-0645">Protease</keyword>
<feature type="transmembrane region" description="Helical" evidence="8">
    <location>
        <begin position="269"/>
        <end position="288"/>
    </location>
</feature>
<dbReference type="InterPro" id="IPR019734">
    <property type="entry name" value="TPR_rpt"/>
</dbReference>
<evidence type="ECO:0000313" key="10">
    <source>
        <dbReference type="EMBL" id="MEN2765983.1"/>
    </source>
</evidence>
<feature type="repeat" description="TPR" evidence="7">
    <location>
        <begin position="470"/>
        <end position="502"/>
    </location>
</feature>
<keyword evidence="3 8" id="KW-0812">Transmembrane</keyword>
<evidence type="ECO:0000256" key="4">
    <source>
        <dbReference type="ARBA" id="ARBA00022801"/>
    </source>
</evidence>
<evidence type="ECO:0000256" key="6">
    <source>
        <dbReference type="ARBA" id="ARBA00023136"/>
    </source>
</evidence>
<feature type="transmembrane region" description="Helical" evidence="8">
    <location>
        <begin position="294"/>
        <end position="313"/>
    </location>
</feature>
<organism evidence="10 11">
    <name type="scientific">Ornithinibacillus xuwenensis</name>
    <dbReference type="NCBI Taxonomy" id="3144668"/>
    <lineage>
        <taxon>Bacteria</taxon>
        <taxon>Bacillati</taxon>
        <taxon>Bacillota</taxon>
        <taxon>Bacilli</taxon>
        <taxon>Bacillales</taxon>
        <taxon>Bacillaceae</taxon>
        <taxon>Ornithinibacillus</taxon>
    </lineage>
</organism>
<dbReference type="Proteomes" id="UP001444625">
    <property type="component" value="Unassembled WGS sequence"/>
</dbReference>
<dbReference type="InterPro" id="IPR050925">
    <property type="entry name" value="Rhomboid_protease_S54"/>
</dbReference>
<proteinExistence type="inferred from homology"/>
<feature type="transmembrane region" description="Helical" evidence="8">
    <location>
        <begin position="320"/>
        <end position="338"/>
    </location>
</feature>
<evidence type="ECO:0000256" key="8">
    <source>
        <dbReference type="SAM" id="Phobius"/>
    </source>
</evidence>
<keyword evidence="7" id="KW-0802">TPR repeat</keyword>
<feature type="transmembrane region" description="Helical" evidence="8">
    <location>
        <begin position="178"/>
        <end position="202"/>
    </location>
</feature>